<reference evidence="2 3" key="1">
    <citation type="journal article" date="2012" name="BMC Genomics">
        <title>Comparative genomic analysis and phylogenetic position of Theileria equi.</title>
        <authorList>
            <person name="Kappmeyer L.S."/>
            <person name="Thiagarajan M."/>
            <person name="Herndon D.R."/>
            <person name="Ramsay J.D."/>
            <person name="Caler E."/>
            <person name="Djikeng A."/>
            <person name="Gillespie J.J."/>
            <person name="Lau A.O."/>
            <person name="Roalson E.H."/>
            <person name="Silva J.C."/>
            <person name="Silva M.G."/>
            <person name="Suarez C.E."/>
            <person name="Ueti M.W."/>
            <person name="Nene V.M."/>
            <person name="Mealey R.H."/>
            <person name="Knowles D.P."/>
            <person name="Brayton K.A."/>
        </authorList>
    </citation>
    <scope>NUCLEOTIDE SEQUENCE [LARGE SCALE GENOMIC DNA]</scope>
    <source>
        <strain evidence="2 3">WA</strain>
    </source>
</reference>
<dbReference type="AlphaFoldDB" id="L1L9J4"/>
<name>L1L9J4_THEEQ</name>
<comment type="caution">
    <text evidence="2">The sequence shown here is derived from an EMBL/GenBank/DDBJ whole genome shotgun (WGS) entry which is preliminary data.</text>
</comment>
<evidence type="ECO:0000313" key="2">
    <source>
        <dbReference type="EMBL" id="EKX72087.1"/>
    </source>
</evidence>
<feature type="chain" id="PRO_5003952330" evidence="1">
    <location>
        <begin position="22"/>
        <end position="195"/>
    </location>
</feature>
<dbReference type="Proteomes" id="UP000031512">
    <property type="component" value="Unassembled WGS sequence"/>
</dbReference>
<gene>
    <name evidence="2" type="ORF">BEWA_045510</name>
</gene>
<dbReference type="RefSeq" id="XP_004831539.1">
    <property type="nucleotide sequence ID" value="XM_004831482.1"/>
</dbReference>
<dbReference type="VEuPathDB" id="PiroplasmaDB:BEWA_045510"/>
<keyword evidence="1" id="KW-0732">Signal</keyword>
<keyword evidence="3" id="KW-1185">Reference proteome</keyword>
<evidence type="ECO:0000313" key="3">
    <source>
        <dbReference type="Proteomes" id="UP000031512"/>
    </source>
</evidence>
<feature type="signal peptide" evidence="1">
    <location>
        <begin position="1"/>
        <end position="21"/>
    </location>
</feature>
<accession>L1L9J4</accession>
<dbReference type="KEGG" id="beq:BEWA_045510"/>
<sequence>MKILILLLAAHMFSMLPYFHCGDDEKLRATTGGLSTGGLKSADERNPFAMADYSGDPFEDTEETEATASTPLISPDMTNVMDLTVEDDVKIQVKLEEARGVTCRTYTPRDGVYIAKIVHGRATVWESTKWKCKEAELFTVEGVSLVTSVWSRGRKLEYKYFEEQDGEWKSIEPLYFDRMLQDMMYHKRQCNCVVI</sequence>
<dbReference type="EMBL" id="ACOU01000007">
    <property type="protein sequence ID" value="EKX72087.1"/>
    <property type="molecule type" value="Genomic_DNA"/>
</dbReference>
<organism evidence="2 3">
    <name type="scientific">Theileria equi strain WA</name>
    <dbReference type="NCBI Taxonomy" id="1537102"/>
    <lineage>
        <taxon>Eukaryota</taxon>
        <taxon>Sar</taxon>
        <taxon>Alveolata</taxon>
        <taxon>Apicomplexa</taxon>
        <taxon>Aconoidasida</taxon>
        <taxon>Piroplasmida</taxon>
        <taxon>Theileriidae</taxon>
        <taxon>Theileria</taxon>
    </lineage>
</organism>
<protein>
    <submittedName>
        <fullName evidence="2">Signal peptide containing protein</fullName>
    </submittedName>
</protein>
<evidence type="ECO:0000256" key="1">
    <source>
        <dbReference type="SAM" id="SignalP"/>
    </source>
</evidence>
<dbReference type="GeneID" id="15804012"/>
<proteinExistence type="predicted"/>